<accession>M2XEY9</accession>
<dbReference type="EMBL" id="ANHZ02000002">
    <property type="protein sequence ID" value="EME37681.1"/>
    <property type="molecule type" value="Genomic_DNA"/>
</dbReference>
<sequence>MSPQKPRRRPPRGTRRAVGGSPAPGPDAGSGGAEQRPAASDRAHEPTPETLDEVPDDAQRDDWLNAQRPPHWG</sequence>
<dbReference type="RefSeq" id="WP_006213436.1">
    <property type="nucleotide sequence ID" value="NZ_ANHZ02000002.1"/>
</dbReference>
<feature type="compositionally biased region" description="Basic residues" evidence="1">
    <location>
        <begin position="1"/>
        <end position="15"/>
    </location>
</feature>
<organism evidence="2 3">
    <name type="scientific">Kocuria palustris PEL</name>
    <dbReference type="NCBI Taxonomy" id="1236550"/>
    <lineage>
        <taxon>Bacteria</taxon>
        <taxon>Bacillati</taxon>
        <taxon>Actinomycetota</taxon>
        <taxon>Actinomycetes</taxon>
        <taxon>Micrococcales</taxon>
        <taxon>Micrococcaceae</taxon>
        <taxon>Kocuria</taxon>
    </lineage>
</organism>
<evidence type="ECO:0000256" key="1">
    <source>
        <dbReference type="SAM" id="MobiDB-lite"/>
    </source>
</evidence>
<dbReference type="AlphaFoldDB" id="M2XEY9"/>
<reference evidence="2 3" key="1">
    <citation type="journal article" date="2014" name="Genome Announc.">
        <title>Draft Genome Sequence of Kocuria palustris PEL.</title>
        <authorList>
            <person name="Sharma G."/>
            <person name="Khatri I."/>
            <person name="Subramanian S."/>
        </authorList>
    </citation>
    <scope>NUCLEOTIDE SEQUENCE [LARGE SCALE GENOMIC DNA]</scope>
    <source>
        <strain evidence="2 3">PEL</strain>
    </source>
</reference>
<gene>
    <name evidence="2" type="ORF">C884_01055</name>
</gene>
<feature type="region of interest" description="Disordered" evidence="1">
    <location>
        <begin position="1"/>
        <end position="73"/>
    </location>
</feature>
<name>M2XEY9_9MICC</name>
<dbReference type="STRING" id="71999.KPaMU14_09575"/>
<evidence type="ECO:0000313" key="3">
    <source>
        <dbReference type="Proteomes" id="UP000009877"/>
    </source>
</evidence>
<dbReference type="Proteomes" id="UP000009877">
    <property type="component" value="Unassembled WGS sequence"/>
</dbReference>
<keyword evidence="3" id="KW-1185">Reference proteome</keyword>
<comment type="caution">
    <text evidence="2">The sequence shown here is derived from an EMBL/GenBank/DDBJ whole genome shotgun (WGS) entry which is preliminary data.</text>
</comment>
<protein>
    <submittedName>
        <fullName evidence="2">Uncharacterized protein</fullName>
    </submittedName>
</protein>
<proteinExistence type="predicted"/>
<evidence type="ECO:0000313" key="2">
    <source>
        <dbReference type="EMBL" id="EME37681.1"/>
    </source>
</evidence>